<dbReference type="Proteomes" id="UP000611629">
    <property type="component" value="Unassembled WGS sequence"/>
</dbReference>
<dbReference type="EMBL" id="JACBNQ010000022">
    <property type="protein sequence ID" value="NYB75478.1"/>
    <property type="molecule type" value="Genomic_DNA"/>
</dbReference>
<sequence length="88" mass="9957">MKKEFLRNSLYVMVIIFVIGFVIIFSSGAIGKSMRYDYLKKYKNGVSSNQLEIYSNDITSNFRIAGQVISTLGGFGILLCGYAYYKDL</sequence>
<evidence type="ECO:0000256" key="1">
    <source>
        <dbReference type="SAM" id="Phobius"/>
    </source>
</evidence>
<keyword evidence="1" id="KW-0472">Membrane</keyword>
<keyword evidence="3" id="KW-1185">Reference proteome</keyword>
<accession>A0A974BM34</accession>
<evidence type="ECO:0000313" key="3">
    <source>
        <dbReference type="Proteomes" id="UP000611629"/>
    </source>
</evidence>
<comment type="caution">
    <text evidence="2">The sequence shown here is derived from an EMBL/GenBank/DDBJ whole genome shotgun (WGS) entry which is preliminary data.</text>
</comment>
<reference evidence="2" key="1">
    <citation type="submission" date="2020-07" db="EMBL/GenBank/DDBJ databases">
        <title>Genomic analysis of a strain of Sedimentibacter Hydroxybenzoicus DSM7310.</title>
        <authorList>
            <person name="Ma S."/>
        </authorList>
    </citation>
    <scope>NUCLEOTIDE SEQUENCE</scope>
    <source>
        <strain evidence="2">DSM 7310</strain>
    </source>
</reference>
<keyword evidence="1" id="KW-0812">Transmembrane</keyword>
<gene>
    <name evidence="2" type="ORF">HZF24_15115</name>
</gene>
<feature type="transmembrane region" description="Helical" evidence="1">
    <location>
        <begin position="12"/>
        <end position="31"/>
    </location>
</feature>
<protein>
    <submittedName>
        <fullName evidence="2">Uncharacterized protein</fullName>
    </submittedName>
</protein>
<dbReference type="AlphaFoldDB" id="A0A974BM34"/>
<evidence type="ECO:0000313" key="2">
    <source>
        <dbReference type="EMBL" id="NYB75478.1"/>
    </source>
</evidence>
<keyword evidence="1" id="KW-1133">Transmembrane helix</keyword>
<name>A0A974BM34_SEDHY</name>
<dbReference type="RefSeq" id="WP_179239182.1">
    <property type="nucleotide sequence ID" value="NZ_JACBNQ010000022.1"/>
</dbReference>
<feature type="transmembrane region" description="Helical" evidence="1">
    <location>
        <begin position="64"/>
        <end position="85"/>
    </location>
</feature>
<proteinExistence type="predicted"/>
<organism evidence="2 3">
    <name type="scientific">Sedimentibacter hydroxybenzoicus DSM 7310</name>
    <dbReference type="NCBI Taxonomy" id="1123245"/>
    <lineage>
        <taxon>Bacteria</taxon>
        <taxon>Bacillati</taxon>
        <taxon>Bacillota</taxon>
        <taxon>Tissierellia</taxon>
        <taxon>Sedimentibacter</taxon>
    </lineage>
</organism>